<dbReference type="Proteomes" id="UP000198287">
    <property type="component" value="Unassembled WGS sequence"/>
</dbReference>
<feature type="region of interest" description="Disordered" evidence="1">
    <location>
        <begin position="22"/>
        <end position="44"/>
    </location>
</feature>
<evidence type="ECO:0000313" key="3">
    <source>
        <dbReference type="Proteomes" id="UP000198287"/>
    </source>
</evidence>
<proteinExistence type="predicted"/>
<dbReference type="AlphaFoldDB" id="A0A226D3K1"/>
<evidence type="ECO:0000256" key="1">
    <source>
        <dbReference type="SAM" id="MobiDB-lite"/>
    </source>
</evidence>
<reference evidence="2 3" key="1">
    <citation type="submission" date="2015-12" db="EMBL/GenBank/DDBJ databases">
        <title>The genome of Folsomia candida.</title>
        <authorList>
            <person name="Faddeeva A."/>
            <person name="Derks M.F."/>
            <person name="Anvar Y."/>
            <person name="Smit S."/>
            <person name="Van Straalen N."/>
            <person name="Roelofs D."/>
        </authorList>
    </citation>
    <scope>NUCLEOTIDE SEQUENCE [LARGE SCALE GENOMIC DNA]</scope>
    <source>
        <strain evidence="2 3">VU population</strain>
        <tissue evidence="2">Whole body</tissue>
    </source>
</reference>
<comment type="caution">
    <text evidence="2">The sequence shown here is derived from an EMBL/GenBank/DDBJ whole genome shotgun (WGS) entry which is preliminary data.</text>
</comment>
<dbReference type="EMBL" id="LNIX01000039">
    <property type="protein sequence ID" value="OXA39327.1"/>
    <property type="molecule type" value="Genomic_DNA"/>
</dbReference>
<accession>A0A226D3K1</accession>
<gene>
    <name evidence="2" type="ORF">Fcan01_25911</name>
</gene>
<keyword evidence="3" id="KW-1185">Reference proteome</keyword>
<name>A0A226D3K1_FOLCA</name>
<protein>
    <submittedName>
        <fullName evidence="2">Uncharacterized protein</fullName>
    </submittedName>
</protein>
<sequence>MYQSRRMTNLPPSLRPEIKVHEKQTEDIPNFRNSEKTKPSKYQTVDEDGKPICRPYKNLTVVFVADGKYPFYIKKSNTPAYDLNKTSPFYYSLTGLKGPNHALSYSMFPFPINREKIEIGLTGFTDWKGVNSSSSYCYEFITNEDGLDTSEDFVPRNILPDNYTDGWDSTLNALYFTAIDKNIRWNSDTNVIVVISNNRWKYAEDDNPARGPEYKFPSPDGKPNDAPCELGPVSKRLLFDTLEKRNILLLGLLTPTIYSTYKNFFTTANTPNNYRVLKIDGIDATTAEGITGLIMPIVRERVCTCDMVRYEFALIIDSTHTVKNLRYPEIVRF</sequence>
<organism evidence="2 3">
    <name type="scientific">Folsomia candida</name>
    <name type="common">Springtail</name>
    <dbReference type="NCBI Taxonomy" id="158441"/>
    <lineage>
        <taxon>Eukaryota</taxon>
        <taxon>Metazoa</taxon>
        <taxon>Ecdysozoa</taxon>
        <taxon>Arthropoda</taxon>
        <taxon>Hexapoda</taxon>
        <taxon>Collembola</taxon>
        <taxon>Entomobryomorpha</taxon>
        <taxon>Isotomoidea</taxon>
        <taxon>Isotomidae</taxon>
        <taxon>Proisotominae</taxon>
        <taxon>Folsomia</taxon>
    </lineage>
</organism>
<evidence type="ECO:0000313" key="2">
    <source>
        <dbReference type="EMBL" id="OXA39327.1"/>
    </source>
</evidence>